<dbReference type="PROSITE" id="PS00107">
    <property type="entry name" value="PROTEIN_KINASE_ATP"/>
    <property type="match status" value="1"/>
</dbReference>
<dbReference type="InterPro" id="IPR011009">
    <property type="entry name" value="Kinase-like_dom_sf"/>
</dbReference>
<evidence type="ECO:0000256" key="1">
    <source>
        <dbReference type="ARBA" id="ARBA00022527"/>
    </source>
</evidence>
<evidence type="ECO:0000259" key="9">
    <source>
        <dbReference type="PROSITE" id="PS50011"/>
    </source>
</evidence>
<dbReference type="PANTHER" id="PTHR22974">
    <property type="entry name" value="MIXED LINEAGE PROTEIN KINASE"/>
    <property type="match status" value="1"/>
</dbReference>
<sequence length="743" mass="83670">MDTSEVLHHSNPGNPQPPLHADPDRLRRLDRRIQNNGSRSQGVSQDGFDPPALGTGPPATGTASSDNNMQAPVPSKGLHMSTSHPVDLLQSSPQQQPEQPQPQQYHQQQQRQPPSRRTSVSADSPISSMYPRASGPSPSTTSTDSDDLQRPKQPKLSTSSQASLMGLGSIATANGEQLQATSASSSSTQPRTSTAKQRQSGSPPARARKARAASKRRGNSAASRTENARKALTNYVYSLPLDTCRSRLLALEQEKEETRRTHTEEVTQLQSTLESLRSKYRNTIVDLIMAQAQQENRRARDQHLLNVQRLGWATAVRSGLSVHEAWCDGSAFKSLYTRQREIEARRKQLDEDKKRLQKLRPSKSKRPPRKSPEGTSSEDVGGRGSSSRGSKDKPKLTEEEYQERLEVIALNLSNLKSEEESLKTQLAALIRERNLHVREMKRIADEDSARFRGLPYRLHERYVLMSLLGKGGFSEVYKAYDVDNCRMVACKIHQLNPTWSDAKKANYIKHATREYEIHKDLKHPRVVELYDVFEIDANSFCTVLEYCPGQDLDFLLKQEHRLTEREARNKIIQILNALKYLNSVEPPVIHYDLKPANVLLTDGQVKITDFGLSKQAKDIDESGNMDLTSQGAGTYWYLPPECFVVGTTPPKISSKVDVWSVGVIFYQCLYGEKPFGHNQSQQSILQNHTILRAHEVKFPDKPKVSEEAKAFIRRCLTYKAELRPDVKSLAEDIYLHRKPARMT</sequence>
<dbReference type="GO" id="GO:0005634">
    <property type="term" value="C:nucleus"/>
    <property type="evidence" value="ECO:0007669"/>
    <property type="project" value="TreeGrafter"/>
</dbReference>
<keyword evidence="2" id="KW-0808">Transferase</keyword>
<keyword evidence="7" id="KW-0175">Coiled coil</keyword>
<feature type="compositionally biased region" description="Low complexity" evidence="8">
    <location>
        <begin position="50"/>
        <end position="63"/>
    </location>
</feature>
<gene>
    <name evidence="10" type="ORF">PTSG_04707</name>
</gene>
<organism evidence="11">
    <name type="scientific">Salpingoeca rosetta (strain ATCC 50818 / BSB-021)</name>
    <dbReference type="NCBI Taxonomy" id="946362"/>
    <lineage>
        <taxon>Eukaryota</taxon>
        <taxon>Choanoflagellata</taxon>
        <taxon>Craspedida</taxon>
        <taxon>Salpingoecidae</taxon>
        <taxon>Salpingoeca</taxon>
    </lineage>
</organism>
<keyword evidence="11" id="KW-1185">Reference proteome</keyword>
<keyword evidence="1" id="KW-0723">Serine/threonine-protein kinase</keyword>
<dbReference type="GO" id="GO:0004674">
    <property type="term" value="F:protein serine/threonine kinase activity"/>
    <property type="evidence" value="ECO:0007669"/>
    <property type="project" value="UniProtKB-KW"/>
</dbReference>
<dbReference type="InParanoid" id="F2U9H1"/>
<feature type="domain" description="Protein kinase" evidence="9">
    <location>
        <begin position="462"/>
        <end position="735"/>
    </location>
</feature>
<accession>F2U9H1</accession>
<dbReference type="GeneID" id="16074602"/>
<dbReference type="EMBL" id="GL832965">
    <property type="protein sequence ID" value="EGD72998.1"/>
    <property type="molecule type" value="Genomic_DNA"/>
</dbReference>
<dbReference type="AlphaFoldDB" id="F2U9H1"/>
<dbReference type="KEGG" id="sre:PTSG_04707"/>
<dbReference type="SMART" id="SM00220">
    <property type="entry name" value="S_TKc"/>
    <property type="match status" value="1"/>
</dbReference>
<reference evidence="10" key="1">
    <citation type="submission" date="2009-08" db="EMBL/GenBank/DDBJ databases">
        <title>Annotation of Salpingoeca rosetta.</title>
        <authorList>
            <consortium name="The Broad Institute Genome Sequencing Platform"/>
            <person name="Russ C."/>
            <person name="Cuomo C."/>
            <person name="Burger G."/>
            <person name="Gray M.W."/>
            <person name="Holland P.W.H."/>
            <person name="King N."/>
            <person name="Lang F.B.F."/>
            <person name="Roger A.J."/>
            <person name="Ruiz-Trillo I."/>
            <person name="Young S.K."/>
            <person name="Zeng Q."/>
            <person name="Gargeya S."/>
            <person name="Alvarado L."/>
            <person name="Berlin A."/>
            <person name="Chapman S.B."/>
            <person name="Chen Z."/>
            <person name="Freedman E."/>
            <person name="Gellesch M."/>
            <person name="Goldberg J."/>
            <person name="Griggs A."/>
            <person name="Gujja S."/>
            <person name="Heilman E."/>
            <person name="Heiman D."/>
            <person name="Howarth C."/>
            <person name="Mehta T."/>
            <person name="Neiman D."/>
            <person name="Pearson M."/>
            <person name="Roberts A."/>
            <person name="Saif S."/>
            <person name="Shea T."/>
            <person name="Shenoy N."/>
            <person name="Sisk P."/>
            <person name="Stolte C."/>
            <person name="Sykes S."/>
            <person name="White J."/>
            <person name="Yandava C."/>
            <person name="Haas B."/>
            <person name="Nusbaum C."/>
            <person name="Birren B."/>
        </authorList>
    </citation>
    <scope>NUCLEOTIDE SEQUENCE [LARGE SCALE GENOMIC DNA]</scope>
    <source>
        <strain evidence="10">ATCC 50818</strain>
    </source>
</reference>
<evidence type="ECO:0000256" key="4">
    <source>
        <dbReference type="ARBA" id="ARBA00022777"/>
    </source>
</evidence>
<feature type="compositionally biased region" description="Basic and acidic residues" evidence="8">
    <location>
        <begin position="389"/>
        <end position="398"/>
    </location>
</feature>
<evidence type="ECO:0000313" key="10">
    <source>
        <dbReference type="EMBL" id="EGD72998.1"/>
    </source>
</evidence>
<dbReference type="InterPro" id="IPR008271">
    <property type="entry name" value="Ser/Thr_kinase_AS"/>
</dbReference>
<dbReference type="FunFam" id="1.10.510.10:FF:000698">
    <property type="entry name" value="Serine/threonine-protein kinase tousled-like 1"/>
    <property type="match status" value="1"/>
</dbReference>
<dbReference type="Proteomes" id="UP000007799">
    <property type="component" value="Unassembled WGS sequence"/>
</dbReference>
<keyword evidence="4 10" id="KW-0418">Kinase</keyword>
<dbReference type="FunCoup" id="F2U9H1">
    <property type="interactions" value="1826"/>
</dbReference>
<name>F2U9H1_SALR5</name>
<feature type="compositionally biased region" description="Low complexity" evidence="8">
    <location>
        <begin position="177"/>
        <end position="205"/>
    </location>
</feature>
<feature type="coiled-coil region" evidence="7">
    <location>
        <begin position="398"/>
        <end position="432"/>
    </location>
</feature>
<dbReference type="GO" id="GO:0005524">
    <property type="term" value="F:ATP binding"/>
    <property type="evidence" value="ECO:0007669"/>
    <property type="project" value="UniProtKB-UniRule"/>
</dbReference>
<evidence type="ECO:0000256" key="3">
    <source>
        <dbReference type="ARBA" id="ARBA00022741"/>
    </source>
</evidence>
<evidence type="ECO:0000256" key="8">
    <source>
        <dbReference type="SAM" id="MobiDB-lite"/>
    </source>
</evidence>
<dbReference type="RefSeq" id="XP_004994029.1">
    <property type="nucleotide sequence ID" value="XM_004993972.1"/>
</dbReference>
<dbReference type="GO" id="GO:0007059">
    <property type="term" value="P:chromosome segregation"/>
    <property type="evidence" value="ECO:0007669"/>
    <property type="project" value="TreeGrafter"/>
</dbReference>
<proteinExistence type="predicted"/>
<keyword evidence="3 6" id="KW-0547">Nucleotide-binding</keyword>
<keyword evidence="5 6" id="KW-0067">ATP-binding</keyword>
<dbReference type="GO" id="GO:0035556">
    <property type="term" value="P:intracellular signal transduction"/>
    <property type="evidence" value="ECO:0007669"/>
    <property type="project" value="TreeGrafter"/>
</dbReference>
<dbReference type="PROSITE" id="PS00108">
    <property type="entry name" value="PROTEIN_KINASE_ST"/>
    <property type="match status" value="1"/>
</dbReference>
<feature type="region of interest" description="Disordered" evidence="8">
    <location>
        <begin position="1"/>
        <end position="163"/>
    </location>
</feature>
<evidence type="ECO:0000256" key="6">
    <source>
        <dbReference type="PROSITE-ProRule" id="PRU10141"/>
    </source>
</evidence>
<dbReference type="Pfam" id="PF00069">
    <property type="entry name" value="Pkinase"/>
    <property type="match status" value="1"/>
</dbReference>
<feature type="compositionally biased region" description="Basic residues" evidence="8">
    <location>
        <begin position="206"/>
        <end position="218"/>
    </location>
</feature>
<evidence type="ECO:0000256" key="2">
    <source>
        <dbReference type="ARBA" id="ARBA00022679"/>
    </source>
</evidence>
<dbReference type="OMA" id="TRQCPYE"/>
<dbReference type="eggNOG" id="KOG1151">
    <property type="taxonomic scope" value="Eukaryota"/>
</dbReference>
<feature type="compositionally biased region" description="Polar residues" evidence="8">
    <location>
        <begin position="118"/>
        <end position="127"/>
    </location>
</feature>
<feature type="region of interest" description="Disordered" evidence="8">
    <location>
        <begin position="347"/>
        <end position="398"/>
    </location>
</feature>
<dbReference type="InterPro" id="IPR000719">
    <property type="entry name" value="Prot_kinase_dom"/>
</dbReference>
<dbReference type="InterPro" id="IPR017441">
    <property type="entry name" value="Protein_kinase_ATP_BS"/>
</dbReference>
<dbReference type="CDD" id="cd13990">
    <property type="entry name" value="STKc_TLK"/>
    <property type="match status" value="1"/>
</dbReference>
<feature type="compositionally biased region" description="Basic and acidic residues" evidence="8">
    <location>
        <begin position="21"/>
        <end position="33"/>
    </location>
</feature>
<dbReference type="STRING" id="946362.F2U9H1"/>
<feature type="compositionally biased region" description="Polar residues" evidence="8">
    <location>
        <begin position="34"/>
        <end position="44"/>
    </location>
</feature>
<evidence type="ECO:0000256" key="5">
    <source>
        <dbReference type="ARBA" id="ARBA00022840"/>
    </source>
</evidence>
<evidence type="ECO:0000256" key="7">
    <source>
        <dbReference type="SAM" id="Coils"/>
    </source>
</evidence>
<dbReference type="Gene3D" id="1.10.510.10">
    <property type="entry name" value="Transferase(Phosphotransferase) domain 1"/>
    <property type="match status" value="1"/>
</dbReference>
<dbReference type="OrthoDB" id="346907at2759"/>
<feature type="region of interest" description="Disordered" evidence="8">
    <location>
        <begin position="177"/>
        <end position="227"/>
    </location>
</feature>
<dbReference type="PROSITE" id="PS50011">
    <property type="entry name" value="PROTEIN_KINASE_DOM"/>
    <property type="match status" value="1"/>
</dbReference>
<feature type="coiled-coil region" evidence="7">
    <location>
        <begin position="241"/>
        <end position="279"/>
    </location>
</feature>
<protein>
    <submittedName>
        <fullName evidence="10">TLK protein kinase</fullName>
    </submittedName>
</protein>
<feature type="compositionally biased region" description="Basic residues" evidence="8">
    <location>
        <begin position="355"/>
        <end position="369"/>
    </location>
</feature>
<evidence type="ECO:0000313" key="11">
    <source>
        <dbReference type="Proteomes" id="UP000007799"/>
    </source>
</evidence>
<dbReference type="PANTHER" id="PTHR22974:SF23">
    <property type="entry name" value="TOUSLED-LIKE KINASE, ISOFORM G"/>
    <property type="match status" value="1"/>
</dbReference>
<feature type="compositionally biased region" description="Low complexity" evidence="8">
    <location>
        <begin position="90"/>
        <end position="117"/>
    </location>
</feature>
<dbReference type="SUPFAM" id="SSF56112">
    <property type="entry name" value="Protein kinase-like (PK-like)"/>
    <property type="match status" value="1"/>
</dbReference>
<feature type="binding site" evidence="6">
    <location>
        <position position="491"/>
    </location>
    <ligand>
        <name>ATP</name>
        <dbReference type="ChEBI" id="CHEBI:30616"/>
    </ligand>
</feature>